<dbReference type="STRING" id="913325.N799_11095"/>
<dbReference type="Pfam" id="PF01902">
    <property type="entry name" value="Diphthami_syn_2"/>
    <property type="match status" value="1"/>
</dbReference>
<organism evidence="2 3">
    <name type="scientific">Lysobacter arseniciresistens ZS79</name>
    <dbReference type="NCBI Taxonomy" id="913325"/>
    <lineage>
        <taxon>Bacteria</taxon>
        <taxon>Pseudomonadati</taxon>
        <taxon>Pseudomonadota</taxon>
        <taxon>Gammaproteobacteria</taxon>
        <taxon>Lysobacterales</taxon>
        <taxon>Lysobacteraceae</taxon>
        <taxon>Novilysobacter</taxon>
    </lineage>
</organism>
<evidence type="ECO:0000313" key="2">
    <source>
        <dbReference type="EMBL" id="KGM53864.1"/>
    </source>
</evidence>
<evidence type="ECO:0000313" key="3">
    <source>
        <dbReference type="Proteomes" id="UP000029989"/>
    </source>
</evidence>
<dbReference type="Gene3D" id="3.90.1490.10">
    <property type="entry name" value="putative n-type atp pyrophosphatase, domain 2"/>
    <property type="match status" value="1"/>
</dbReference>
<evidence type="ECO:0000259" key="1">
    <source>
        <dbReference type="Pfam" id="PF01902"/>
    </source>
</evidence>
<reference evidence="2 3" key="1">
    <citation type="journal article" date="2015" name="Stand. Genomic Sci.">
        <title>Genomic information of the arsenic-resistant bacterium Lysobacter arseniciresistens type strain ZS79(T) and comparison of Lysobacter draft genomes.</title>
        <authorList>
            <person name="Liu L."/>
            <person name="Zhang S."/>
            <person name="Luo M."/>
            <person name="Wang G."/>
        </authorList>
    </citation>
    <scope>NUCLEOTIDE SEQUENCE [LARGE SCALE GENOMIC DNA]</scope>
    <source>
        <strain evidence="2 3">ZS79</strain>
    </source>
</reference>
<sequence>MARTRTTLCCVDTTQLDAGFSGRDFDATLLAELPPGCDPCGEDGEFHTLVHDGPMFDAPLRLQRGGTVLRDDRFAFTDFSCWRAEPQAPRGPPSRR</sequence>
<keyword evidence="3" id="KW-1185">Reference proteome</keyword>
<dbReference type="AlphaFoldDB" id="A0A0A0ETP9"/>
<dbReference type="InterPro" id="IPR002761">
    <property type="entry name" value="Diphthami_syn_dom"/>
</dbReference>
<dbReference type="EMBL" id="AVPT01000033">
    <property type="protein sequence ID" value="KGM53864.1"/>
    <property type="molecule type" value="Genomic_DNA"/>
</dbReference>
<dbReference type="Proteomes" id="UP000029989">
    <property type="component" value="Unassembled WGS sequence"/>
</dbReference>
<protein>
    <recommendedName>
        <fullName evidence="1">Diphthamide synthase domain-containing protein</fullName>
    </recommendedName>
</protein>
<proteinExistence type="predicted"/>
<comment type="caution">
    <text evidence="2">The sequence shown here is derived from an EMBL/GenBank/DDBJ whole genome shotgun (WGS) entry which is preliminary data.</text>
</comment>
<gene>
    <name evidence="2" type="ORF">N799_11095</name>
</gene>
<dbReference type="eggNOG" id="COG2102">
    <property type="taxonomic scope" value="Bacteria"/>
</dbReference>
<dbReference type="RefSeq" id="WP_052101530.1">
    <property type="nucleotide sequence ID" value="NZ_AVPT01000033.1"/>
</dbReference>
<feature type="domain" description="Diphthamide synthase" evidence="1">
    <location>
        <begin position="7"/>
        <end position="63"/>
    </location>
</feature>
<name>A0A0A0ETP9_9GAMM</name>
<dbReference type="SUPFAM" id="SSF52402">
    <property type="entry name" value="Adenine nucleotide alpha hydrolases-like"/>
    <property type="match status" value="1"/>
</dbReference>
<accession>A0A0A0ETP9</accession>